<dbReference type="Proteomes" id="UP001652660">
    <property type="component" value="Chromosome 6c"/>
</dbReference>
<evidence type="ECO:0000313" key="5">
    <source>
        <dbReference type="RefSeq" id="XP_027068425.2"/>
    </source>
</evidence>
<dbReference type="OrthoDB" id="1711336at2759"/>
<dbReference type="RefSeq" id="XP_027068425.2">
    <property type="nucleotide sequence ID" value="XM_027212624.2"/>
</dbReference>
<keyword evidence="2" id="KW-1003">Cell membrane</keyword>
<evidence type="ECO:0000256" key="2">
    <source>
        <dbReference type="ARBA" id="ARBA00022475"/>
    </source>
</evidence>
<comment type="subcellular location">
    <subcellularLocation>
        <location evidence="1">Cell membrane</location>
    </subcellularLocation>
</comment>
<dbReference type="SUPFAM" id="SSF56112">
    <property type="entry name" value="Protein kinase-like (PK-like)"/>
    <property type="match status" value="1"/>
</dbReference>
<dbReference type="InterPro" id="IPR011009">
    <property type="entry name" value="Kinase-like_dom_sf"/>
</dbReference>
<gene>
    <name evidence="5" type="primary">LOC113693870</name>
</gene>
<name>A0A6P6SRJ0_COFAR</name>
<reference evidence="4" key="1">
    <citation type="journal article" date="2025" name="Foods">
        <title>Unveiling the Microbial Signatures of Arabica Coffee Cherries: Insights into Ripeness Specific Diversity, Functional Traits, and Implications for Quality and Safety.</title>
        <authorList>
            <consortium name="RefSeq"/>
            <person name="Tenea G.N."/>
            <person name="Cifuentes V."/>
            <person name="Reyes P."/>
            <person name="Cevallos-Vallejos M."/>
        </authorList>
    </citation>
    <scope>NUCLEOTIDE SEQUENCE [LARGE SCALE GENOMIC DNA]</scope>
</reference>
<dbReference type="Pfam" id="PF07714">
    <property type="entry name" value="PK_Tyr_Ser-Thr"/>
    <property type="match status" value="1"/>
</dbReference>
<dbReference type="GeneID" id="113693870"/>
<dbReference type="GO" id="GO:0005886">
    <property type="term" value="C:plasma membrane"/>
    <property type="evidence" value="ECO:0007669"/>
    <property type="project" value="TreeGrafter"/>
</dbReference>
<dbReference type="InterPro" id="IPR050823">
    <property type="entry name" value="Plant_Ser_Thr_Prot_Kinase"/>
</dbReference>
<organism evidence="4 5">
    <name type="scientific">Coffea arabica</name>
    <name type="common">Arabian coffee</name>
    <dbReference type="NCBI Taxonomy" id="13443"/>
    <lineage>
        <taxon>Eukaryota</taxon>
        <taxon>Viridiplantae</taxon>
        <taxon>Streptophyta</taxon>
        <taxon>Embryophyta</taxon>
        <taxon>Tracheophyta</taxon>
        <taxon>Spermatophyta</taxon>
        <taxon>Magnoliopsida</taxon>
        <taxon>eudicotyledons</taxon>
        <taxon>Gunneridae</taxon>
        <taxon>Pentapetalae</taxon>
        <taxon>asterids</taxon>
        <taxon>lamiids</taxon>
        <taxon>Gentianales</taxon>
        <taxon>Rubiaceae</taxon>
        <taxon>Ixoroideae</taxon>
        <taxon>Gardenieae complex</taxon>
        <taxon>Bertiereae - Coffeeae clade</taxon>
        <taxon>Coffeeae</taxon>
        <taxon>Coffea</taxon>
    </lineage>
</organism>
<evidence type="ECO:0000313" key="4">
    <source>
        <dbReference type="Proteomes" id="UP001652660"/>
    </source>
</evidence>
<keyword evidence="4" id="KW-1185">Reference proteome</keyword>
<proteinExistence type="predicted"/>
<dbReference type="InterPro" id="IPR000719">
    <property type="entry name" value="Prot_kinase_dom"/>
</dbReference>
<feature type="domain" description="Protein kinase" evidence="3">
    <location>
        <begin position="1"/>
        <end position="335"/>
    </location>
</feature>
<dbReference type="AlphaFoldDB" id="A0A6P6SRJ0"/>
<sequence length="342" mass="39631">MASRIGGGEGEVFEVTQQDLELFTDNFSQNNHIAKAQYCELYHGRIPQGWKGFEARDVTVKVWVKAAEMNFKYRVEALYQHLLENFNYEITFLKHHNSTTSNLPVLMAFCRVDEMEMLGVVYDLKSMNTLRNFVDKGEFKWLDRIQVAVRLARLLELLHGYQPRYLVRDLSAAHIMLDQDLNPVLFNFFMLTGGVIGEKKDDTPFQQNRTLFGSYGYIDSAYVMTGVWCEATDIFALGVILLELLFKLTVDHHIDEKTGAWIYLHLDAVNLYPLKKSRFSLKERKCSFADKSFEEEPEFNLRDGQKISKLARLCVDGDLRIRPSTKNVVGKLQELQKVKFKK</sequence>
<dbReference type="Gene3D" id="1.10.510.10">
    <property type="entry name" value="Transferase(Phosphotransferase) domain 1"/>
    <property type="match status" value="1"/>
</dbReference>
<reference evidence="5" key="2">
    <citation type="submission" date="2025-08" db="UniProtKB">
        <authorList>
            <consortium name="RefSeq"/>
        </authorList>
    </citation>
    <scope>IDENTIFICATION</scope>
    <source>
        <tissue evidence="5">Leaves</tissue>
    </source>
</reference>
<dbReference type="InterPro" id="IPR001245">
    <property type="entry name" value="Ser-Thr/Tyr_kinase_cat_dom"/>
</dbReference>
<keyword evidence="2" id="KW-0472">Membrane</keyword>
<dbReference type="PROSITE" id="PS50011">
    <property type="entry name" value="PROTEIN_KINASE_DOM"/>
    <property type="match status" value="1"/>
</dbReference>
<evidence type="ECO:0000259" key="3">
    <source>
        <dbReference type="PROSITE" id="PS50011"/>
    </source>
</evidence>
<accession>A0A6P6SRJ0</accession>
<protein>
    <submittedName>
        <fullName evidence="5">Serine/threonine-protein kinase-like protein CCR3</fullName>
    </submittedName>
</protein>
<dbReference type="PANTHER" id="PTHR45621">
    <property type="entry name" value="OS01G0588500 PROTEIN-RELATED"/>
    <property type="match status" value="1"/>
</dbReference>
<dbReference type="GO" id="GO:0004672">
    <property type="term" value="F:protein kinase activity"/>
    <property type="evidence" value="ECO:0007669"/>
    <property type="project" value="InterPro"/>
</dbReference>
<dbReference type="GO" id="GO:0005524">
    <property type="term" value="F:ATP binding"/>
    <property type="evidence" value="ECO:0007669"/>
    <property type="project" value="UniProtKB-KW"/>
</dbReference>
<dbReference type="Gene3D" id="3.30.200.20">
    <property type="entry name" value="Phosphorylase Kinase, domain 1"/>
    <property type="match status" value="1"/>
</dbReference>
<evidence type="ECO:0000256" key="1">
    <source>
        <dbReference type="ARBA" id="ARBA00004236"/>
    </source>
</evidence>